<evidence type="ECO:0000256" key="4">
    <source>
        <dbReference type="ARBA" id="ARBA00022692"/>
    </source>
</evidence>
<dbReference type="Gene3D" id="1.10.3720.10">
    <property type="entry name" value="MetI-like"/>
    <property type="match status" value="1"/>
</dbReference>
<dbReference type="InterPro" id="IPR035906">
    <property type="entry name" value="MetI-like_sf"/>
</dbReference>
<evidence type="ECO:0000256" key="1">
    <source>
        <dbReference type="ARBA" id="ARBA00004651"/>
    </source>
</evidence>
<keyword evidence="3" id="KW-1003">Cell membrane</keyword>
<sequence>MDRTDAEGRRRPVTTLTSKEHAEEARPRMSPRRKRRIARGVQYAVFFVAVALVGVLADWNGLQEQFLEPSVAERLFPDLITVALLNTVVYTLSGFAAGLVLGLAVALMRLSSVAPYRWVAMAYIEFFRGLPALLIFIFVGVGVPLAFPGTAFPGGTYGQVACALGLVSAAYMAETIRAGIQAVPRGQLEAARTLGMPHATAMRSIVIPQAFRIIVPPLTNELVLLFKDSSLVLFLGVTLQQRELTKFGRDFAGQTANTTPIFVAGLCYLLVTVPLGYLVRRLEARHAKER</sequence>
<feature type="compositionally biased region" description="Basic and acidic residues" evidence="9">
    <location>
        <begin position="1"/>
        <end position="10"/>
    </location>
</feature>
<feature type="transmembrane region" description="Helical" evidence="8">
    <location>
        <begin position="129"/>
        <end position="150"/>
    </location>
</feature>
<dbReference type="Pfam" id="PF00528">
    <property type="entry name" value="BPD_transp_1"/>
    <property type="match status" value="1"/>
</dbReference>
<dbReference type="InterPro" id="IPR000515">
    <property type="entry name" value="MetI-like"/>
</dbReference>
<feature type="region of interest" description="Disordered" evidence="9">
    <location>
        <begin position="1"/>
        <end position="33"/>
    </location>
</feature>
<evidence type="ECO:0000256" key="5">
    <source>
        <dbReference type="ARBA" id="ARBA00022970"/>
    </source>
</evidence>
<dbReference type="CDD" id="cd06261">
    <property type="entry name" value="TM_PBP2"/>
    <property type="match status" value="1"/>
</dbReference>
<evidence type="ECO:0000256" key="3">
    <source>
        <dbReference type="ARBA" id="ARBA00022475"/>
    </source>
</evidence>
<name>A0ABP6SJE9_9ACTN</name>
<dbReference type="PROSITE" id="PS50928">
    <property type="entry name" value="ABC_TM1"/>
    <property type="match status" value="1"/>
</dbReference>
<comment type="caution">
    <text evidence="11">The sequence shown here is derived from an EMBL/GenBank/DDBJ whole genome shotgun (WGS) entry which is preliminary data.</text>
</comment>
<keyword evidence="6 8" id="KW-1133">Transmembrane helix</keyword>
<feature type="compositionally biased region" description="Basic and acidic residues" evidence="9">
    <location>
        <begin position="18"/>
        <end position="27"/>
    </location>
</feature>
<dbReference type="NCBIfam" id="TIGR01726">
    <property type="entry name" value="HEQRo_perm_3TM"/>
    <property type="match status" value="1"/>
</dbReference>
<keyword evidence="2 8" id="KW-0813">Transport</keyword>
<evidence type="ECO:0000256" key="7">
    <source>
        <dbReference type="ARBA" id="ARBA00023136"/>
    </source>
</evidence>
<evidence type="ECO:0000256" key="8">
    <source>
        <dbReference type="RuleBase" id="RU363032"/>
    </source>
</evidence>
<accession>A0ABP6SJE9</accession>
<feature type="transmembrane region" description="Helical" evidence="8">
    <location>
        <begin position="40"/>
        <end position="59"/>
    </location>
</feature>
<evidence type="ECO:0000313" key="12">
    <source>
        <dbReference type="Proteomes" id="UP001499990"/>
    </source>
</evidence>
<comment type="subcellular location">
    <subcellularLocation>
        <location evidence="1 8">Cell membrane</location>
        <topology evidence="1 8">Multi-pass membrane protein</topology>
    </subcellularLocation>
</comment>
<dbReference type="InterPro" id="IPR010065">
    <property type="entry name" value="AA_ABC_transptr_permease_3TM"/>
</dbReference>
<dbReference type="SUPFAM" id="SSF161098">
    <property type="entry name" value="MetI-like"/>
    <property type="match status" value="1"/>
</dbReference>
<evidence type="ECO:0000259" key="10">
    <source>
        <dbReference type="PROSITE" id="PS50928"/>
    </source>
</evidence>
<feature type="transmembrane region" description="Helical" evidence="8">
    <location>
        <begin position="79"/>
        <end position="108"/>
    </location>
</feature>
<dbReference type="PANTHER" id="PTHR30614:SF0">
    <property type="entry name" value="L-CYSTINE TRANSPORT SYSTEM PERMEASE PROTEIN TCYL"/>
    <property type="match status" value="1"/>
</dbReference>
<keyword evidence="12" id="KW-1185">Reference proteome</keyword>
<gene>
    <name evidence="11" type="ORF">GCM10020367_56910</name>
</gene>
<evidence type="ECO:0000256" key="6">
    <source>
        <dbReference type="ARBA" id="ARBA00022989"/>
    </source>
</evidence>
<keyword evidence="4 8" id="KW-0812">Transmembrane</keyword>
<proteinExistence type="inferred from homology"/>
<dbReference type="PANTHER" id="PTHR30614">
    <property type="entry name" value="MEMBRANE COMPONENT OF AMINO ACID ABC TRANSPORTER"/>
    <property type="match status" value="1"/>
</dbReference>
<reference evidence="12" key="1">
    <citation type="journal article" date="2019" name="Int. J. Syst. Evol. Microbiol.">
        <title>The Global Catalogue of Microorganisms (GCM) 10K type strain sequencing project: providing services to taxonomists for standard genome sequencing and annotation.</title>
        <authorList>
            <consortium name="The Broad Institute Genomics Platform"/>
            <consortium name="The Broad Institute Genome Sequencing Center for Infectious Disease"/>
            <person name="Wu L."/>
            <person name="Ma J."/>
        </authorList>
    </citation>
    <scope>NUCLEOTIDE SEQUENCE [LARGE SCALE GENOMIC DNA]</scope>
    <source>
        <strain evidence="12">JCM 9651</strain>
    </source>
</reference>
<dbReference type="EMBL" id="BAAAYL010000001">
    <property type="protein sequence ID" value="GAA3378232.1"/>
    <property type="molecule type" value="Genomic_DNA"/>
</dbReference>
<evidence type="ECO:0000313" key="11">
    <source>
        <dbReference type="EMBL" id="GAA3378232.1"/>
    </source>
</evidence>
<feature type="transmembrane region" description="Helical" evidence="8">
    <location>
        <begin position="261"/>
        <end position="280"/>
    </location>
</feature>
<keyword evidence="5" id="KW-0029">Amino-acid transport</keyword>
<evidence type="ECO:0000256" key="9">
    <source>
        <dbReference type="SAM" id="MobiDB-lite"/>
    </source>
</evidence>
<feature type="domain" description="ABC transmembrane type-1" evidence="10">
    <location>
        <begin position="84"/>
        <end position="279"/>
    </location>
</feature>
<dbReference type="InterPro" id="IPR043429">
    <property type="entry name" value="ArtM/GltK/GlnP/TcyL/YhdX-like"/>
</dbReference>
<protein>
    <recommendedName>
        <fullName evidence="10">ABC transmembrane type-1 domain-containing protein</fullName>
    </recommendedName>
</protein>
<organism evidence="11 12">
    <name type="scientific">Streptomyces sannanensis</name>
    <dbReference type="NCBI Taxonomy" id="285536"/>
    <lineage>
        <taxon>Bacteria</taxon>
        <taxon>Bacillati</taxon>
        <taxon>Actinomycetota</taxon>
        <taxon>Actinomycetes</taxon>
        <taxon>Kitasatosporales</taxon>
        <taxon>Streptomycetaceae</taxon>
        <taxon>Streptomyces</taxon>
    </lineage>
</organism>
<dbReference type="Proteomes" id="UP001499990">
    <property type="component" value="Unassembled WGS sequence"/>
</dbReference>
<keyword evidence="7 8" id="KW-0472">Membrane</keyword>
<comment type="similarity">
    <text evidence="8">Belongs to the binding-protein-dependent transport system permease family.</text>
</comment>
<evidence type="ECO:0000256" key="2">
    <source>
        <dbReference type="ARBA" id="ARBA00022448"/>
    </source>
</evidence>